<evidence type="ECO:0000313" key="1">
    <source>
        <dbReference type="EMBL" id="GBP39047.1"/>
    </source>
</evidence>
<protein>
    <submittedName>
        <fullName evidence="1">Uncharacterized protein</fullName>
    </submittedName>
</protein>
<dbReference type="EMBL" id="BGZK01000358">
    <property type="protein sequence ID" value="GBP39047.1"/>
    <property type="molecule type" value="Genomic_DNA"/>
</dbReference>
<dbReference type="Proteomes" id="UP000299102">
    <property type="component" value="Unassembled WGS sequence"/>
</dbReference>
<proteinExistence type="predicted"/>
<evidence type="ECO:0000313" key="2">
    <source>
        <dbReference type="Proteomes" id="UP000299102"/>
    </source>
</evidence>
<name>A0A4C1VL76_EUMVA</name>
<sequence length="98" mass="11481">MLNGPRTRALKPRASRRYMEVNVRLLICVNALALPTSVAASRPAWLYSPGCSRLHTSQRRCANYIRIEIKRDRHELAYVESLRKIMKTWLNQKKTKWA</sequence>
<dbReference type="AlphaFoldDB" id="A0A4C1VL76"/>
<reference evidence="1 2" key="1">
    <citation type="journal article" date="2019" name="Commun. Biol.">
        <title>The bagworm genome reveals a unique fibroin gene that provides high tensile strength.</title>
        <authorList>
            <person name="Kono N."/>
            <person name="Nakamura H."/>
            <person name="Ohtoshi R."/>
            <person name="Tomita M."/>
            <person name="Numata K."/>
            <person name="Arakawa K."/>
        </authorList>
    </citation>
    <scope>NUCLEOTIDE SEQUENCE [LARGE SCALE GENOMIC DNA]</scope>
</reference>
<gene>
    <name evidence="1" type="ORF">EVAR_89269_1</name>
</gene>
<keyword evidence="2" id="KW-1185">Reference proteome</keyword>
<comment type="caution">
    <text evidence="1">The sequence shown here is derived from an EMBL/GenBank/DDBJ whole genome shotgun (WGS) entry which is preliminary data.</text>
</comment>
<organism evidence="1 2">
    <name type="scientific">Eumeta variegata</name>
    <name type="common">Bagworm moth</name>
    <name type="synonym">Eumeta japonica</name>
    <dbReference type="NCBI Taxonomy" id="151549"/>
    <lineage>
        <taxon>Eukaryota</taxon>
        <taxon>Metazoa</taxon>
        <taxon>Ecdysozoa</taxon>
        <taxon>Arthropoda</taxon>
        <taxon>Hexapoda</taxon>
        <taxon>Insecta</taxon>
        <taxon>Pterygota</taxon>
        <taxon>Neoptera</taxon>
        <taxon>Endopterygota</taxon>
        <taxon>Lepidoptera</taxon>
        <taxon>Glossata</taxon>
        <taxon>Ditrysia</taxon>
        <taxon>Tineoidea</taxon>
        <taxon>Psychidae</taxon>
        <taxon>Oiketicinae</taxon>
        <taxon>Eumeta</taxon>
    </lineage>
</organism>
<accession>A0A4C1VL76</accession>